<evidence type="ECO:0000313" key="2">
    <source>
        <dbReference type="Proteomes" id="UP000001306"/>
    </source>
</evidence>
<gene>
    <name evidence="1" type="ordered locus">Lxx02000</name>
</gene>
<protein>
    <submittedName>
        <fullName evidence="1">Uncharacterized protein</fullName>
    </submittedName>
</protein>
<dbReference type="Proteomes" id="UP000001306">
    <property type="component" value="Chromosome"/>
</dbReference>
<proteinExistence type="predicted"/>
<accession>Q6AH88</accession>
<sequence>MIDPVAGEIIDQKDLAQRLLA</sequence>
<dbReference type="KEGG" id="lxx:Lxx02000"/>
<reference evidence="1 2" key="1">
    <citation type="journal article" date="2004" name="Mol. Plant Microbe Interact.">
        <title>The genome sequence of the Gram-positive sugarcane pathogen Leifsonia xyli subsp. xyli.</title>
        <authorList>
            <person name="Monteiro-Vitorello C.B."/>
            <person name="Camargo L.E.A."/>
            <person name="Van Sluys M.A."/>
            <person name="Kitajima J.P."/>
            <person name="Truffi D."/>
            <person name="do Amaral A.M."/>
            <person name="Harakava R."/>
            <person name="de Oliveira J.C.F."/>
            <person name="Wood D."/>
            <person name="de Oliveira M.C."/>
            <person name="Miyaki C.Y."/>
            <person name="Takita M.A."/>
            <person name="da Silva A.C.R."/>
            <person name="Furlan L.R."/>
            <person name="Carraro D.M."/>
            <person name="Camarotte G."/>
            <person name="Almeida N.F. Jr."/>
            <person name="Carrer H."/>
            <person name="Coutinho L.L."/>
            <person name="El-Dorry H.A."/>
            <person name="Ferro M.I.T."/>
            <person name="Gagliardi P.R."/>
            <person name="Giglioti E."/>
            <person name="Goldman M.H.S."/>
            <person name="Goldman G.H."/>
            <person name="Kimura E.T."/>
            <person name="Ferro E.S."/>
            <person name="Kuramae E.E."/>
            <person name="Lemos E.G.M."/>
            <person name="Lemos M.V.F."/>
            <person name="Mauro S.M.Z."/>
            <person name="Machado M.A."/>
            <person name="Marino C.L."/>
            <person name="Menck C.F."/>
            <person name="Nunes L.R."/>
            <person name="Oliveira R.C."/>
            <person name="Pereira G.G."/>
            <person name="Siqueira W."/>
            <person name="de Souza A.A."/>
            <person name="Tsai S.M."/>
            <person name="Zanca A.S."/>
            <person name="Simpson A.J.G."/>
            <person name="Brumbley S.M."/>
            <person name="Setubal J.C."/>
        </authorList>
    </citation>
    <scope>NUCLEOTIDE SEQUENCE [LARGE SCALE GENOMIC DNA]</scope>
    <source>
        <strain evidence="1 2">CTCB07</strain>
    </source>
</reference>
<evidence type="ECO:0000313" key="1">
    <source>
        <dbReference type="EMBL" id="AAT88257.1"/>
    </source>
</evidence>
<dbReference type="EMBL" id="AE016822">
    <property type="protein sequence ID" value="AAT88257.1"/>
    <property type="molecule type" value="Genomic_DNA"/>
</dbReference>
<organism evidence="1 2">
    <name type="scientific">Leifsonia xyli subsp. xyli (strain CTCB07)</name>
    <dbReference type="NCBI Taxonomy" id="281090"/>
    <lineage>
        <taxon>Bacteria</taxon>
        <taxon>Bacillati</taxon>
        <taxon>Actinomycetota</taxon>
        <taxon>Actinomycetes</taxon>
        <taxon>Micrococcales</taxon>
        <taxon>Microbacteriaceae</taxon>
        <taxon>Leifsonia</taxon>
    </lineage>
</organism>
<dbReference type="HOGENOM" id="CLU_3426576_0_0_11"/>
<dbReference type="AlphaFoldDB" id="Q6AH88"/>
<name>Q6AH88_LEIXX</name>
<keyword evidence="2" id="KW-1185">Reference proteome</keyword>